<name>A0AB37HT95_MAMSC</name>
<geneLocation type="plasmid" evidence="3 4">
    <name>pQ20D70P-cfr-optrA</name>
</geneLocation>
<accession>A0AB37HT95</accession>
<feature type="region of interest" description="Disordered" evidence="1">
    <location>
        <begin position="49"/>
        <end position="77"/>
    </location>
</feature>
<reference evidence="3" key="1">
    <citation type="submission" date="2021-02" db="EMBL/GenBank/DDBJ databases">
        <title>cfr and optrA-positive Staphylococcus spp.</title>
        <authorList>
            <person name="Chen L."/>
        </authorList>
    </citation>
    <scope>NUCLEOTIDE SEQUENCE</scope>
    <source>
        <strain evidence="3">GDQ20D70P</strain>
        <plasmid evidence="3">pQ20D70P-cfr-optrA</plasmid>
    </source>
</reference>
<dbReference type="EMBL" id="CP069390">
    <property type="protein sequence ID" value="QRN92768.1"/>
    <property type="molecule type" value="Genomic_DNA"/>
</dbReference>
<keyword evidence="2" id="KW-0812">Transmembrane</keyword>
<organism evidence="3 4">
    <name type="scientific">Mammaliicoccus sciuri</name>
    <name type="common">Staphylococcus sciuri</name>
    <dbReference type="NCBI Taxonomy" id="1296"/>
    <lineage>
        <taxon>Bacteria</taxon>
        <taxon>Bacillati</taxon>
        <taxon>Bacillota</taxon>
        <taxon>Bacilli</taxon>
        <taxon>Bacillales</taxon>
        <taxon>Staphylococcaceae</taxon>
        <taxon>Mammaliicoccus</taxon>
    </lineage>
</organism>
<feature type="transmembrane region" description="Helical" evidence="2">
    <location>
        <begin position="6"/>
        <end position="24"/>
    </location>
</feature>
<feature type="compositionally biased region" description="Basic and acidic residues" evidence="1">
    <location>
        <begin position="60"/>
        <end position="69"/>
    </location>
</feature>
<evidence type="ECO:0000313" key="3">
    <source>
        <dbReference type="EMBL" id="QRN92768.1"/>
    </source>
</evidence>
<evidence type="ECO:0000256" key="1">
    <source>
        <dbReference type="SAM" id="MobiDB-lite"/>
    </source>
</evidence>
<dbReference type="AlphaFoldDB" id="A0AB37HT95"/>
<keyword evidence="2" id="KW-1133">Transmembrane helix</keyword>
<evidence type="ECO:0000313" key="4">
    <source>
        <dbReference type="Proteomes" id="UP000640299"/>
    </source>
</evidence>
<gene>
    <name evidence="3" type="ORF">JRU67_14955</name>
</gene>
<sequence length="217" mass="24607">MNTKALVIIIGIVLVFAVPIFWLNSKANKLEDEKNILLEETEVLQNELKNKEAINSNQTDKQETNKQEEASNDTSTNEDTLAVMKEELDNVTQQLVDSMFNRNTESVETLNQITSDQANTWLNQKGYLKPFDDEDGVVPQAEVLEIKNYIEVKSSNELEVVTVYVTDFPEQTLSSKTYGIIKHTVNYSNDNLRITEITDALPLADPEIKLYFGQDAN</sequence>
<dbReference type="Proteomes" id="UP000640299">
    <property type="component" value="Plasmid pQ20D70P-cfr-optrA"/>
</dbReference>
<proteinExistence type="predicted"/>
<keyword evidence="3" id="KW-0614">Plasmid</keyword>
<evidence type="ECO:0000256" key="2">
    <source>
        <dbReference type="SAM" id="Phobius"/>
    </source>
</evidence>
<dbReference type="RefSeq" id="WP_129407010.1">
    <property type="nucleotide sequence ID" value="NZ_CP069390.1"/>
</dbReference>
<keyword evidence="2" id="KW-0472">Membrane</keyword>
<protein>
    <submittedName>
        <fullName evidence="3">Uncharacterized protein</fullName>
    </submittedName>
</protein>